<protein>
    <submittedName>
        <fullName evidence="2">(spotted green pufferfish) hypothetical protein</fullName>
    </submittedName>
</protein>
<dbReference type="OrthoDB" id="10255000at2759"/>
<accession>Q4SRK7</accession>
<feature type="region of interest" description="Disordered" evidence="1">
    <location>
        <begin position="72"/>
        <end position="140"/>
    </location>
</feature>
<dbReference type="GO" id="GO:0060090">
    <property type="term" value="F:molecular adaptor activity"/>
    <property type="evidence" value="ECO:0007669"/>
    <property type="project" value="TreeGrafter"/>
</dbReference>
<dbReference type="KEGG" id="tng:GSTEN00013872G001"/>
<sequence length="274" mass="30549">MAPLWKTMLSKSSPLYRDALFSFSLWEWKAQEREVLLLKKAGERERRALLTHVHNKELQQKDKLIESLQARLNQHHHPHRSDTPSSGHALSEASDQSDGISYVSEDRGSTAEDLDPGSDISAPTRRPLPPPAHPTSPGSAVLACRSSARRISPLTSGATQVRARARWTRARVHAGPERACTLDQSARVALSHLLDSLVLLLRSAPPSAFLTSFQDPPPPLPPPFFSCVQRDPFPPHPRCRGNALQASHWLRRIRSCRCYRGSWESVSVRPPLSV</sequence>
<dbReference type="PANTHER" id="PTHR46501">
    <property type="entry name" value="MYOMEGALIN"/>
    <property type="match status" value="1"/>
</dbReference>
<dbReference type="GO" id="GO:0005794">
    <property type="term" value="C:Golgi apparatus"/>
    <property type="evidence" value="ECO:0007669"/>
    <property type="project" value="TreeGrafter"/>
</dbReference>
<dbReference type="AlphaFoldDB" id="Q4SRK7"/>
<dbReference type="GO" id="GO:1903358">
    <property type="term" value="P:regulation of Golgi organization"/>
    <property type="evidence" value="ECO:0007669"/>
    <property type="project" value="TreeGrafter"/>
</dbReference>
<feature type="compositionally biased region" description="Polar residues" evidence="1">
    <location>
        <begin position="83"/>
        <end position="99"/>
    </location>
</feature>
<evidence type="ECO:0000313" key="2">
    <source>
        <dbReference type="EMBL" id="CAF96725.1"/>
    </source>
</evidence>
<organism evidence="2">
    <name type="scientific">Tetraodon nigroviridis</name>
    <name type="common">Spotted green pufferfish</name>
    <name type="synonym">Chelonodon nigroviridis</name>
    <dbReference type="NCBI Taxonomy" id="99883"/>
    <lineage>
        <taxon>Eukaryota</taxon>
        <taxon>Metazoa</taxon>
        <taxon>Chordata</taxon>
        <taxon>Craniata</taxon>
        <taxon>Vertebrata</taxon>
        <taxon>Euteleostomi</taxon>
        <taxon>Actinopterygii</taxon>
        <taxon>Neopterygii</taxon>
        <taxon>Teleostei</taxon>
        <taxon>Neoteleostei</taxon>
        <taxon>Acanthomorphata</taxon>
        <taxon>Eupercaria</taxon>
        <taxon>Tetraodontiformes</taxon>
        <taxon>Tetradontoidea</taxon>
        <taxon>Tetraodontidae</taxon>
        <taxon>Tetraodon</taxon>
    </lineage>
</organism>
<dbReference type="PANTHER" id="PTHR46501:SF2">
    <property type="entry name" value="MYOMEGALIN"/>
    <property type="match status" value="1"/>
</dbReference>
<reference evidence="2" key="1">
    <citation type="journal article" date="2004" name="Nature">
        <title>Genome duplication in the teleost fish Tetraodon nigroviridis reveals the early vertebrate proto-karyotype.</title>
        <authorList>
            <person name="Jaillon O."/>
            <person name="Aury J.-M."/>
            <person name="Brunet F."/>
            <person name="Petit J.-L."/>
            <person name="Stange-Thomann N."/>
            <person name="Mauceli E."/>
            <person name="Bouneau L."/>
            <person name="Fischer C."/>
            <person name="Ozouf-Costaz C."/>
            <person name="Bernot A."/>
            <person name="Nicaud S."/>
            <person name="Jaffe D."/>
            <person name="Fisher S."/>
            <person name="Lutfalla G."/>
            <person name="Dossat C."/>
            <person name="Segurens B."/>
            <person name="Dasilva C."/>
            <person name="Salanoubat M."/>
            <person name="Levy M."/>
            <person name="Boudet N."/>
            <person name="Castellano S."/>
            <person name="Anthouard V."/>
            <person name="Jubin C."/>
            <person name="Castelli V."/>
            <person name="Katinka M."/>
            <person name="Vacherie B."/>
            <person name="Biemont C."/>
            <person name="Skalli Z."/>
            <person name="Cattolico L."/>
            <person name="Poulain J."/>
            <person name="De Berardinis V."/>
            <person name="Cruaud C."/>
            <person name="Duprat S."/>
            <person name="Brottier P."/>
            <person name="Coutanceau J.-P."/>
            <person name="Gouzy J."/>
            <person name="Parra G."/>
            <person name="Lardier G."/>
            <person name="Chapple C."/>
            <person name="McKernan K.J."/>
            <person name="McEwan P."/>
            <person name="Bosak S."/>
            <person name="Kellis M."/>
            <person name="Volff J.-N."/>
            <person name="Guigo R."/>
            <person name="Zody M.C."/>
            <person name="Mesirov J."/>
            <person name="Lindblad-Toh K."/>
            <person name="Birren B."/>
            <person name="Nusbaum C."/>
            <person name="Kahn D."/>
            <person name="Robinson-Rechavi M."/>
            <person name="Laudet V."/>
            <person name="Schachter V."/>
            <person name="Quetier F."/>
            <person name="Saurin W."/>
            <person name="Scarpelli C."/>
            <person name="Wincker P."/>
            <person name="Lander E.S."/>
            <person name="Weissenbach J."/>
            <person name="Roest Crollius H."/>
        </authorList>
    </citation>
    <scope>NUCLEOTIDE SEQUENCE [LARGE SCALE GENOMIC DNA]</scope>
</reference>
<dbReference type="GO" id="GO:0005813">
    <property type="term" value="C:centrosome"/>
    <property type="evidence" value="ECO:0007669"/>
    <property type="project" value="TreeGrafter"/>
</dbReference>
<gene>
    <name evidence="2" type="ORF">GSTENG00013872001</name>
</gene>
<evidence type="ECO:0000256" key="1">
    <source>
        <dbReference type="SAM" id="MobiDB-lite"/>
    </source>
</evidence>
<reference evidence="2" key="2">
    <citation type="submission" date="2004-02" db="EMBL/GenBank/DDBJ databases">
        <authorList>
            <consortium name="Genoscope"/>
            <consortium name="Whitehead Institute Centre for Genome Research"/>
        </authorList>
    </citation>
    <scope>NUCLEOTIDE SEQUENCE</scope>
</reference>
<proteinExistence type="predicted"/>
<dbReference type="InterPro" id="IPR052593">
    <property type="entry name" value="MT-associated_AKAP9-binding"/>
</dbReference>
<dbReference type="EMBL" id="CAAE01014525">
    <property type="protein sequence ID" value="CAF96725.1"/>
    <property type="molecule type" value="Genomic_DNA"/>
</dbReference>
<dbReference type="GO" id="GO:0007098">
    <property type="term" value="P:centrosome cycle"/>
    <property type="evidence" value="ECO:0007669"/>
    <property type="project" value="TreeGrafter"/>
</dbReference>
<dbReference type="GO" id="GO:0090063">
    <property type="term" value="P:positive regulation of microtubule nucleation"/>
    <property type="evidence" value="ECO:0007669"/>
    <property type="project" value="TreeGrafter"/>
</dbReference>
<comment type="caution">
    <text evidence="2">The sequence shown here is derived from an EMBL/GenBank/DDBJ whole genome shotgun (WGS) entry which is preliminary data.</text>
</comment>
<name>Q4SRK7_TETNG</name>